<feature type="compositionally biased region" description="Low complexity" evidence="1">
    <location>
        <begin position="356"/>
        <end position="367"/>
    </location>
</feature>
<feature type="compositionally biased region" description="Acidic residues" evidence="1">
    <location>
        <begin position="573"/>
        <end position="595"/>
    </location>
</feature>
<evidence type="ECO:0000259" key="2">
    <source>
        <dbReference type="Pfam" id="PF08550"/>
    </source>
</evidence>
<feature type="region of interest" description="Disordered" evidence="1">
    <location>
        <begin position="686"/>
        <end position="705"/>
    </location>
</feature>
<feature type="region of interest" description="Disordered" evidence="1">
    <location>
        <begin position="724"/>
        <end position="800"/>
    </location>
</feature>
<feature type="compositionally biased region" description="Acidic residues" evidence="1">
    <location>
        <begin position="751"/>
        <end position="766"/>
    </location>
</feature>
<evidence type="ECO:0000256" key="1">
    <source>
        <dbReference type="SAM" id="MobiDB-lite"/>
    </source>
</evidence>
<feature type="compositionally biased region" description="Pro residues" evidence="1">
    <location>
        <begin position="291"/>
        <end position="304"/>
    </location>
</feature>
<feature type="domain" description="DUF3295" evidence="3">
    <location>
        <begin position="792"/>
        <end position="823"/>
    </location>
</feature>
<feature type="compositionally biased region" description="Basic and acidic residues" evidence="1">
    <location>
        <begin position="559"/>
        <end position="572"/>
    </location>
</feature>
<dbReference type="Proteomes" id="UP000321518">
    <property type="component" value="Unassembled WGS sequence"/>
</dbReference>
<feature type="compositionally biased region" description="Low complexity" evidence="1">
    <location>
        <begin position="322"/>
        <end position="331"/>
    </location>
</feature>
<dbReference type="InterPro" id="IPR053043">
    <property type="entry name" value="Ras-cAMP_regulatory"/>
</dbReference>
<dbReference type="GO" id="GO:0031930">
    <property type="term" value="P:mitochondria-nucleus signaling pathway"/>
    <property type="evidence" value="ECO:0007669"/>
    <property type="project" value="TreeGrafter"/>
</dbReference>
<gene>
    <name evidence="4" type="ORF">Rt10032_c02g1087</name>
</gene>
<accession>A0A511K9N6</accession>
<dbReference type="InterPro" id="IPR013860">
    <property type="entry name" value="AreA_GATA"/>
</dbReference>
<dbReference type="AlphaFoldDB" id="A0A511K9N6"/>
<dbReference type="Pfam" id="PF08550">
    <property type="entry name" value="GATA_AreA"/>
    <property type="match status" value="1"/>
</dbReference>
<dbReference type="OrthoDB" id="515401at2759"/>
<feature type="region of interest" description="Disordered" evidence="1">
    <location>
        <begin position="388"/>
        <end position="669"/>
    </location>
</feature>
<dbReference type="GO" id="GO:0000122">
    <property type="term" value="P:negative regulation of transcription by RNA polymerase II"/>
    <property type="evidence" value="ECO:0007669"/>
    <property type="project" value="TreeGrafter"/>
</dbReference>
<reference evidence="4 5" key="1">
    <citation type="submission" date="2019-07" db="EMBL/GenBank/DDBJ databases">
        <title>Rhodotorula toruloides NBRC10032 genome sequencing.</title>
        <authorList>
            <person name="Shida Y."/>
            <person name="Takaku H."/>
            <person name="Ogasawara W."/>
            <person name="Mori K."/>
        </authorList>
    </citation>
    <scope>NUCLEOTIDE SEQUENCE [LARGE SCALE GENOMIC DNA]</scope>
    <source>
        <strain evidence="4 5">NBRC10032</strain>
    </source>
</reference>
<feature type="compositionally biased region" description="Polar residues" evidence="1">
    <location>
        <begin position="224"/>
        <end position="243"/>
    </location>
</feature>
<dbReference type="PANTHER" id="PTHR28014:SF1">
    <property type="entry name" value="NEGATIVE REGULATOR OF RAS-CAMP PATHWAY"/>
    <property type="match status" value="1"/>
</dbReference>
<feature type="compositionally biased region" description="Basic residues" evidence="1">
    <location>
        <begin position="919"/>
        <end position="930"/>
    </location>
</feature>
<dbReference type="GO" id="GO:0005737">
    <property type="term" value="C:cytoplasm"/>
    <property type="evidence" value="ECO:0007669"/>
    <property type="project" value="TreeGrafter"/>
</dbReference>
<protein>
    <submittedName>
        <fullName evidence="4">DUF1752 family protein</fullName>
    </submittedName>
</protein>
<feature type="compositionally biased region" description="Polar residues" evidence="1">
    <location>
        <begin position="605"/>
        <end position="641"/>
    </location>
</feature>
<evidence type="ECO:0000259" key="3">
    <source>
        <dbReference type="Pfam" id="PF11702"/>
    </source>
</evidence>
<dbReference type="EMBL" id="BJWK01000002">
    <property type="protein sequence ID" value="GEM07070.1"/>
    <property type="molecule type" value="Genomic_DNA"/>
</dbReference>
<dbReference type="PANTHER" id="PTHR28014">
    <property type="entry name" value="NEGATIVE REGULATOR OF RAS-CAMP PATHWAY"/>
    <property type="match status" value="1"/>
</dbReference>
<feature type="compositionally biased region" description="Low complexity" evidence="1">
    <location>
        <begin position="446"/>
        <end position="468"/>
    </location>
</feature>
<dbReference type="InterPro" id="IPR021711">
    <property type="entry name" value="DUF3295"/>
</dbReference>
<name>A0A511K9N6_RHOTO</name>
<feature type="compositionally biased region" description="Low complexity" evidence="1">
    <location>
        <begin position="248"/>
        <end position="290"/>
    </location>
</feature>
<proteinExistence type="predicted"/>
<comment type="caution">
    <text evidence="4">The sequence shown here is derived from an EMBL/GenBank/DDBJ whole genome shotgun (WGS) entry which is preliminary data.</text>
</comment>
<feature type="compositionally biased region" description="Low complexity" evidence="1">
    <location>
        <begin position="477"/>
        <end position="486"/>
    </location>
</feature>
<feature type="compositionally biased region" description="Acidic residues" evidence="1">
    <location>
        <begin position="87"/>
        <end position="96"/>
    </location>
</feature>
<feature type="compositionally biased region" description="Polar residues" evidence="1">
    <location>
        <begin position="131"/>
        <end position="142"/>
    </location>
</feature>
<feature type="region of interest" description="Disordered" evidence="1">
    <location>
        <begin position="64"/>
        <end position="367"/>
    </location>
</feature>
<evidence type="ECO:0000313" key="4">
    <source>
        <dbReference type="EMBL" id="GEM07070.1"/>
    </source>
</evidence>
<evidence type="ECO:0000313" key="5">
    <source>
        <dbReference type="Proteomes" id="UP000321518"/>
    </source>
</evidence>
<feature type="domain" description="Nitrogen regulatory protein areA GATA-like" evidence="2">
    <location>
        <begin position="31"/>
        <end position="57"/>
    </location>
</feature>
<dbReference type="Pfam" id="PF11702">
    <property type="entry name" value="DUF3295"/>
    <property type="match status" value="1"/>
</dbReference>
<organism evidence="4 5">
    <name type="scientific">Rhodotorula toruloides</name>
    <name type="common">Yeast</name>
    <name type="synonym">Rhodosporidium toruloides</name>
    <dbReference type="NCBI Taxonomy" id="5286"/>
    <lineage>
        <taxon>Eukaryota</taxon>
        <taxon>Fungi</taxon>
        <taxon>Dikarya</taxon>
        <taxon>Basidiomycota</taxon>
        <taxon>Pucciniomycotina</taxon>
        <taxon>Microbotryomycetes</taxon>
        <taxon>Sporidiobolales</taxon>
        <taxon>Sporidiobolaceae</taxon>
        <taxon>Rhodotorula</taxon>
    </lineage>
</organism>
<feature type="compositionally biased region" description="Low complexity" evidence="1">
    <location>
        <begin position="548"/>
        <end position="558"/>
    </location>
</feature>
<sequence>MHTALSTHVLALAPDSLASLGQLDLDSLSELWSLFTRCKDNLQNGRRLENLSWRLWYESGGCRRDGEPFPRSAQGSPTVDDTREADWSDPDWEEASDASSGGGSYSSRDEDQDEAVTPASPPRPRASPPSTNALKPASTSILPRSAGETDPSRGRTTTAPSRPPLARRGVSREWGGTPVISGGSLQRMIADLQRLPEIPVPGRARSVDGTATNGGLSKPPLGSRGSSAPDNLNKASLQASRPASPTHAAGASLTRSSSASTSARQRSSRAASPSISRSASTLSAAVAAPEEPAPAPPPPPPLAPPNRRVPSGLAMSTMPLHASSSASRRPQPISPSPPTPGADEAIRMTPSETAMLALSNSRNRSDLSLSCRAQSTAELAASFKPASFVKGFEPSPPAPAPAGRQVVVPASVEARPGPGAIAPPPTPATTLASLGPSPPKSGALKPSSSVSPRSRSPRASTSTSASTPNKVPPPAPSQVQVQAAGPGPSAFHRKPPCPPTCDRGKKIFFISSPESDEEGSRSSAGGRSGGGSTGGMRVVVSPPSALKKSAVGAAAGQEAKGKGKEVDNKAREEDEDEWASETESDQEEEDDDDDSSGWGSEYSTESDIARNSASNARAGGTDSSNLFAKQRTASTATLSGANTGGPGELTRRPPGLLSQLFHPDQFIDDSDRTHSAVDLMRRNHKSMSALPTMGKLHPSKSTGLIDGRLALNGRNKSFLKGKPEHVELESSSDEGEGAAAGYGGRGVVAEGGEDEESSEYEDVDADAEAKAAAAAALARRQRELEEVVAPPQTPRTTRRAMLATELSESLRRNLLWERQTRNRIMGGMPRRPTMPGEPLPQRPASSTNVAAAMQQHGPPSAPAVPPSQLQQPHEPTVTRAQTDEGGVRAPHPSPATRHSPPLRKRSPPTQQQQPQRPHPPQHHHTQHAPRHPGTTNLPRRHTTGTGLYLQALNGGAFRRPRQADTDSELSQSSDDEDDGRASPADVFGSSIGGQRVW</sequence>
<dbReference type="GO" id="GO:0006808">
    <property type="term" value="P:regulation of nitrogen utilization"/>
    <property type="evidence" value="ECO:0007669"/>
    <property type="project" value="TreeGrafter"/>
</dbReference>
<feature type="region of interest" description="Disordered" evidence="1">
    <location>
        <begin position="818"/>
        <end position="997"/>
    </location>
</feature>